<comment type="function">
    <text evidence="1">May be a regulator of keratinocyte proliferation or differentiation.</text>
</comment>
<feature type="non-terminal residue" evidence="12">
    <location>
        <position position="72"/>
    </location>
</feature>
<keyword evidence="7" id="KW-0221">Differentiation</keyword>
<keyword evidence="13" id="KW-1185">Reference proteome</keyword>
<reference evidence="12 13" key="1">
    <citation type="journal article" date="2019" name="PLoS ONE">
        <title>Genomic analyses reveal an absence of contemporary introgressive admixture between fin whales and blue whales, despite known hybrids.</title>
        <authorList>
            <person name="Westbury M.V."/>
            <person name="Petersen B."/>
            <person name="Lorenzen E.D."/>
        </authorList>
    </citation>
    <scope>NUCLEOTIDE SEQUENCE [LARGE SCALE GENOMIC DNA]</scope>
    <source>
        <strain evidence="12">FinWhale-01</strain>
    </source>
</reference>
<evidence type="ECO:0000256" key="11">
    <source>
        <dbReference type="SAM" id="MobiDB-lite"/>
    </source>
</evidence>
<name>A0A643ATT0_BALPH</name>
<evidence type="ECO:0000256" key="4">
    <source>
        <dbReference type="ARBA" id="ARBA00016468"/>
    </source>
</evidence>
<dbReference type="PANTHER" id="PTHR46822:SF1">
    <property type="entry name" value="COILED-COIL ALPHA-HELICAL ROD PROTEIN 1"/>
    <property type="match status" value="1"/>
</dbReference>
<evidence type="ECO:0000256" key="9">
    <source>
        <dbReference type="ARBA" id="ARBA00023242"/>
    </source>
</evidence>
<dbReference type="Proteomes" id="UP000437017">
    <property type="component" value="Unassembled WGS sequence"/>
</dbReference>
<evidence type="ECO:0000256" key="3">
    <source>
        <dbReference type="ARBA" id="ARBA00004496"/>
    </source>
</evidence>
<dbReference type="GO" id="GO:0030154">
    <property type="term" value="P:cell differentiation"/>
    <property type="evidence" value="ECO:0007669"/>
    <property type="project" value="UniProtKB-KW"/>
</dbReference>
<dbReference type="EMBL" id="SGJD01047565">
    <property type="protein sequence ID" value="KAB0337642.1"/>
    <property type="molecule type" value="Genomic_DNA"/>
</dbReference>
<dbReference type="InterPro" id="IPR009800">
    <property type="entry name" value="HCR"/>
</dbReference>
<evidence type="ECO:0000256" key="2">
    <source>
        <dbReference type="ARBA" id="ARBA00004123"/>
    </source>
</evidence>
<comment type="caution">
    <text evidence="12">The sequence shown here is derived from an EMBL/GenBank/DDBJ whole genome shotgun (WGS) entry which is preliminary data.</text>
</comment>
<feature type="compositionally biased region" description="Basic and acidic residues" evidence="11">
    <location>
        <begin position="45"/>
        <end position="54"/>
    </location>
</feature>
<dbReference type="PANTHER" id="PTHR46822">
    <property type="entry name" value="COILED-COIL ALPHA-HELICAL ROD PROTEIN 1"/>
    <property type="match status" value="1"/>
</dbReference>
<dbReference type="GO" id="GO:0006611">
    <property type="term" value="P:protein export from nucleus"/>
    <property type="evidence" value="ECO:0007669"/>
    <property type="project" value="TreeGrafter"/>
</dbReference>
<dbReference type="AlphaFoldDB" id="A0A643ATT0"/>
<comment type="subcellular location">
    <subcellularLocation>
        <location evidence="3">Cytoplasm</location>
    </subcellularLocation>
    <subcellularLocation>
        <location evidence="2">Nucleus</location>
    </subcellularLocation>
</comment>
<evidence type="ECO:0000313" key="12">
    <source>
        <dbReference type="EMBL" id="KAB0337642.1"/>
    </source>
</evidence>
<keyword evidence="5" id="KW-0217">Developmental protein</keyword>
<keyword evidence="8" id="KW-0175">Coiled coil</keyword>
<evidence type="ECO:0000256" key="6">
    <source>
        <dbReference type="ARBA" id="ARBA00022490"/>
    </source>
</evidence>
<organism evidence="12 13">
    <name type="scientific">Balaenoptera physalus</name>
    <name type="common">Fin whale</name>
    <name type="synonym">Balaena physalus</name>
    <dbReference type="NCBI Taxonomy" id="9770"/>
    <lineage>
        <taxon>Eukaryota</taxon>
        <taxon>Metazoa</taxon>
        <taxon>Chordata</taxon>
        <taxon>Craniata</taxon>
        <taxon>Vertebrata</taxon>
        <taxon>Euteleostomi</taxon>
        <taxon>Mammalia</taxon>
        <taxon>Eutheria</taxon>
        <taxon>Laurasiatheria</taxon>
        <taxon>Artiodactyla</taxon>
        <taxon>Whippomorpha</taxon>
        <taxon>Cetacea</taxon>
        <taxon>Mysticeti</taxon>
        <taxon>Balaenopteridae</taxon>
        <taxon>Balaenoptera</taxon>
    </lineage>
</organism>
<sequence length="72" mass="8052">VAELQEGVKTQCQEQAILQRSLQDKAAEVEVERMGAKALQTELSRTQEARRREQQQTATAEEQLKLVANAVS</sequence>
<accession>A0A643ATT0</accession>
<dbReference type="GO" id="GO:0005814">
    <property type="term" value="C:centriole"/>
    <property type="evidence" value="ECO:0007669"/>
    <property type="project" value="TreeGrafter"/>
</dbReference>
<evidence type="ECO:0000313" key="13">
    <source>
        <dbReference type="Proteomes" id="UP000437017"/>
    </source>
</evidence>
<keyword evidence="9" id="KW-0539">Nucleus</keyword>
<evidence type="ECO:0000256" key="8">
    <source>
        <dbReference type="ARBA" id="ARBA00023054"/>
    </source>
</evidence>
<proteinExistence type="predicted"/>
<evidence type="ECO:0000256" key="5">
    <source>
        <dbReference type="ARBA" id="ARBA00022473"/>
    </source>
</evidence>
<dbReference type="Pfam" id="PF07111">
    <property type="entry name" value="HCR"/>
    <property type="match status" value="1"/>
</dbReference>
<dbReference type="GO" id="GO:0005737">
    <property type="term" value="C:cytoplasm"/>
    <property type="evidence" value="ECO:0007669"/>
    <property type="project" value="UniProtKB-SubCell"/>
</dbReference>
<gene>
    <name evidence="12" type="ORF">E2I00_013484</name>
</gene>
<protein>
    <recommendedName>
        <fullName evidence="4">Coiled-coil alpha-helical rod protein 1</fullName>
    </recommendedName>
    <alternativeName>
        <fullName evidence="10">Alpha-helical coiled-coil rod protein</fullName>
    </alternativeName>
</protein>
<feature type="region of interest" description="Disordered" evidence="11">
    <location>
        <begin position="41"/>
        <end position="61"/>
    </location>
</feature>
<feature type="non-terminal residue" evidence="12">
    <location>
        <position position="1"/>
    </location>
</feature>
<evidence type="ECO:0000256" key="1">
    <source>
        <dbReference type="ARBA" id="ARBA00003936"/>
    </source>
</evidence>
<keyword evidence="6" id="KW-0963">Cytoplasm</keyword>
<dbReference type="GO" id="GO:0005634">
    <property type="term" value="C:nucleus"/>
    <property type="evidence" value="ECO:0007669"/>
    <property type="project" value="UniProtKB-SubCell"/>
</dbReference>
<evidence type="ECO:0000256" key="7">
    <source>
        <dbReference type="ARBA" id="ARBA00022782"/>
    </source>
</evidence>
<evidence type="ECO:0000256" key="10">
    <source>
        <dbReference type="ARBA" id="ARBA00031932"/>
    </source>
</evidence>